<evidence type="ECO:0000256" key="1">
    <source>
        <dbReference type="SAM" id="MobiDB-lite"/>
    </source>
</evidence>
<feature type="region of interest" description="Disordered" evidence="1">
    <location>
        <begin position="48"/>
        <end position="105"/>
    </location>
</feature>
<gene>
    <name evidence="2" type="ORF">FVEG_15614</name>
</gene>
<accession>W7LXU3</accession>
<dbReference type="RefSeq" id="XP_018750279.1">
    <property type="nucleotide sequence ID" value="XM_018904800.1"/>
</dbReference>
<dbReference type="EMBL" id="DS022247">
    <property type="protein sequence ID" value="EWG44088.1"/>
    <property type="molecule type" value="Genomic_DNA"/>
</dbReference>
<organism evidence="2 3">
    <name type="scientific">Gibberella moniliformis (strain M3125 / FGSC 7600)</name>
    <name type="common">Maize ear and stalk rot fungus</name>
    <name type="synonym">Fusarium verticillioides</name>
    <dbReference type="NCBI Taxonomy" id="334819"/>
    <lineage>
        <taxon>Eukaryota</taxon>
        <taxon>Fungi</taxon>
        <taxon>Dikarya</taxon>
        <taxon>Ascomycota</taxon>
        <taxon>Pezizomycotina</taxon>
        <taxon>Sordariomycetes</taxon>
        <taxon>Hypocreomycetidae</taxon>
        <taxon>Hypocreales</taxon>
        <taxon>Nectriaceae</taxon>
        <taxon>Fusarium</taxon>
        <taxon>Fusarium fujikuroi species complex</taxon>
    </lineage>
</organism>
<dbReference type="Proteomes" id="UP000009096">
    <property type="component" value="Chromosome 3"/>
</dbReference>
<reference evidence="2 3" key="1">
    <citation type="journal article" date="2010" name="Nature">
        <title>Comparative genomics reveals mobile pathogenicity chromosomes in Fusarium.</title>
        <authorList>
            <person name="Ma L.J."/>
            <person name="van der Does H.C."/>
            <person name="Borkovich K.A."/>
            <person name="Coleman J.J."/>
            <person name="Daboussi M.J."/>
            <person name="Di Pietro A."/>
            <person name="Dufresne M."/>
            <person name="Freitag M."/>
            <person name="Grabherr M."/>
            <person name="Henrissat B."/>
            <person name="Houterman P.M."/>
            <person name="Kang S."/>
            <person name="Shim W.B."/>
            <person name="Woloshuk C."/>
            <person name="Xie X."/>
            <person name="Xu J.R."/>
            <person name="Antoniw J."/>
            <person name="Baker S.E."/>
            <person name="Bluhm B.H."/>
            <person name="Breakspear A."/>
            <person name="Brown D.W."/>
            <person name="Butchko R.A."/>
            <person name="Chapman S."/>
            <person name="Coulson R."/>
            <person name="Coutinho P.M."/>
            <person name="Danchin E.G."/>
            <person name="Diener A."/>
            <person name="Gale L.R."/>
            <person name="Gardiner D.M."/>
            <person name="Goff S."/>
            <person name="Hammond-Kosack K.E."/>
            <person name="Hilburn K."/>
            <person name="Hua-Van A."/>
            <person name="Jonkers W."/>
            <person name="Kazan K."/>
            <person name="Kodira C.D."/>
            <person name="Koehrsen M."/>
            <person name="Kumar L."/>
            <person name="Lee Y.H."/>
            <person name="Li L."/>
            <person name="Manners J.M."/>
            <person name="Miranda-Saavedra D."/>
            <person name="Mukherjee M."/>
            <person name="Park G."/>
            <person name="Park J."/>
            <person name="Park S.Y."/>
            <person name="Proctor R.H."/>
            <person name="Regev A."/>
            <person name="Ruiz-Roldan M.C."/>
            <person name="Sain D."/>
            <person name="Sakthikumar S."/>
            <person name="Sykes S."/>
            <person name="Schwartz D.C."/>
            <person name="Turgeon B.G."/>
            <person name="Wapinski I."/>
            <person name="Yoder O."/>
            <person name="Young S."/>
            <person name="Zeng Q."/>
            <person name="Zhou S."/>
            <person name="Galagan J."/>
            <person name="Cuomo C.A."/>
            <person name="Kistler H.C."/>
            <person name="Rep M."/>
        </authorList>
    </citation>
    <scope>NUCLEOTIDE SEQUENCE [LARGE SCALE GENOMIC DNA]</scope>
    <source>
        <strain evidence="3">M3125 / FGSC 7600</strain>
    </source>
</reference>
<dbReference type="GeneID" id="30072490"/>
<sequence>MVVQGYLPRSKVGYFFVLVTDFLADNFRFRVHETCRAHMHTQTSTYVSIRSDQRGGRSRQSFAAHGFRRDRSTENVGNQTRNAAGMISSSRSLSRAAKPRRWCLH</sequence>
<dbReference type="VEuPathDB" id="FungiDB:FVEG_15614"/>
<evidence type="ECO:0000313" key="2">
    <source>
        <dbReference type="EMBL" id="EWG44088.1"/>
    </source>
</evidence>
<dbReference type="KEGG" id="fvr:FVEG_15614"/>
<protein>
    <submittedName>
        <fullName evidence="2">Uncharacterized protein</fullName>
    </submittedName>
</protein>
<evidence type="ECO:0000313" key="3">
    <source>
        <dbReference type="Proteomes" id="UP000009096"/>
    </source>
</evidence>
<proteinExistence type="predicted"/>
<feature type="compositionally biased region" description="Polar residues" evidence="1">
    <location>
        <begin position="74"/>
        <end position="93"/>
    </location>
</feature>
<name>W7LXU3_GIBM7</name>
<keyword evidence="3" id="KW-1185">Reference proteome</keyword>
<dbReference type="AlphaFoldDB" id="W7LXU3"/>